<sequence>MASHFDGLLNETMPLLEVDFTAEGALADLQDPPNTGGFELVGSLVQPKSPIHMTHIWITETEQPIHWVSEHVHDYDEVLIWTGSDPNNPRDLGAEIYIDIEGERRTITASGSIFIPAGVKHCPLGINRVWRPFTFHALSLASTYKAKV</sequence>
<dbReference type="Proteomes" id="UP000565576">
    <property type="component" value="Unassembled WGS sequence"/>
</dbReference>
<protein>
    <recommendedName>
        <fullName evidence="3">Cupin</fullName>
    </recommendedName>
</protein>
<gene>
    <name evidence="1" type="ORF">GGD46_002020</name>
</gene>
<dbReference type="AlphaFoldDB" id="A0A7X0IRN6"/>
<dbReference type="RefSeq" id="WP_184703573.1">
    <property type="nucleotide sequence ID" value="NZ_JACHBG010000003.1"/>
</dbReference>
<dbReference type="EMBL" id="JACHBG010000003">
    <property type="protein sequence ID" value="MBB6484742.1"/>
    <property type="molecule type" value="Genomic_DNA"/>
</dbReference>
<comment type="caution">
    <text evidence="1">The sequence shown here is derived from an EMBL/GenBank/DDBJ whole genome shotgun (WGS) entry which is preliminary data.</text>
</comment>
<evidence type="ECO:0000313" key="1">
    <source>
        <dbReference type="EMBL" id="MBB6484742.1"/>
    </source>
</evidence>
<organism evidence="1 2">
    <name type="scientific">Rhizobium lusitanum</name>
    <dbReference type="NCBI Taxonomy" id="293958"/>
    <lineage>
        <taxon>Bacteria</taxon>
        <taxon>Pseudomonadati</taxon>
        <taxon>Pseudomonadota</taxon>
        <taxon>Alphaproteobacteria</taxon>
        <taxon>Hyphomicrobiales</taxon>
        <taxon>Rhizobiaceae</taxon>
        <taxon>Rhizobium/Agrobacterium group</taxon>
        <taxon>Rhizobium</taxon>
    </lineage>
</organism>
<evidence type="ECO:0000313" key="2">
    <source>
        <dbReference type="Proteomes" id="UP000565576"/>
    </source>
</evidence>
<evidence type="ECO:0008006" key="3">
    <source>
        <dbReference type="Google" id="ProtNLM"/>
    </source>
</evidence>
<accession>A0A7X0IRN6</accession>
<proteinExistence type="predicted"/>
<reference evidence="1 2" key="1">
    <citation type="submission" date="2020-08" db="EMBL/GenBank/DDBJ databases">
        <title>Genomic Encyclopedia of Type Strains, Phase IV (KMG-V): Genome sequencing to study the core and pangenomes of soil and plant-associated prokaryotes.</title>
        <authorList>
            <person name="Whitman W."/>
        </authorList>
    </citation>
    <scope>NUCLEOTIDE SEQUENCE [LARGE SCALE GENOMIC DNA]</scope>
    <source>
        <strain evidence="1 2">SEMIA 4060</strain>
    </source>
</reference>
<name>A0A7X0IRN6_9HYPH</name>